<dbReference type="GO" id="GO:0016787">
    <property type="term" value="F:hydrolase activity"/>
    <property type="evidence" value="ECO:0007669"/>
    <property type="project" value="UniProtKB-KW"/>
</dbReference>
<dbReference type="EMBL" id="CP080507">
    <property type="protein sequence ID" value="QYM78553.1"/>
    <property type="molecule type" value="Genomic_DNA"/>
</dbReference>
<dbReference type="RefSeq" id="WP_220161657.1">
    <property type="nucleotide sequence ID" value="NZ_CP080507.1"/>
</dbReference>
<evidence type="ECO:0000256" key="1">
    <source>
        <dbReference type="ARBA" id="ARBA00022801"/>
    </source>
</evidence>
<sequence>MRNDALRTTQRRERRASPIGGWLRAALAIGVGAAGVGSSRAEWVVADEGKPAAVIVTPNHPSAVVRYAAQELVYHLEKATGATLPVITESAAKKTTGGRIYLGDTAAARAAGINVKTLAAEVFTLRTADDALIIAGNDSAGDPLENNTSAGTLFGVYEWLQRDVGVRWLWPGELGTFVPKSDRLAVPAVDATVAPSFIQRRVRPGLTFKNEHPALGFTAKAAAAYAKDQTVFLRRNRLGQSTKMTYGHAFTQWWNNYGTEHPDWFQLVDGKRGPEKPGARFSMCVSNPDLQQQIVDQWVAHGGADRKGRLSFVNAVENDILGQCECDECRAWDGPQPADKDKFYLPNFKVYGARFVSDRYARFALAVQQRAAKHNPNAVVISYAYFNYFQAPTSGVKLNPHILIGLCPSAGWYPRMDDEHAWYKAQWQGWHDTGARLFFRPNYFLDGYCMPFIFAHQFADDFQSTVRNGIIATDFDALTGQWSTQGPNLYLLMRLHTAPTANPDALLAEYYSGFGPAAAEVKAYFDYWERYTMDNRPLINDVFADRVAIRWRTWAKAAHRVFPPDCFAPGEALLAKAAAAAAGDAEARARVTFLQDGLEHAKLSARAAALLTTAEPASTPERGQKALEALLAFRRAHEMEWIGNFNHDAWVEDPSWKLSRETKQEPEYYP</sequence>
<dbReference type="InterPro" id="IPR029018">
    <property type="entry name" value="Hex-like_dom2"/>
</dbReference>
<keyword evidence="3" id="KW-1185">Reference proteome</keyword>
<reference evidence="2" key="1">
    <citation type="submission" date="2021-08" db="EMBL/GenBank/DDBJ databases">
        <title>Genome of a novel bacterium of the phylum Verrucomicrobia, Oleiharenicola sp. KSB-15.</title>
        <authorList>
            <person name="Chung J.-H."/>
            <person name="Ahn J.-H."/>
            <person name="Yoon Y."/>
            <person name="Kim D.-Y."/>
            <person name="An S.-H."/>
            <person name="Park I."/>
            <person name="Yeon J."/>
        </authorList>
    </citation>
    <scope>NUCLEOTIDE SEQUENCE</scope>
    <source>
        <strain evidence="2">KSB-15</strain>
    </source>
</reference>
<organism evidence="2 3">
    <name type="scientific">Horticoccus luteus</name>
    <dbReference type="NCBI Taxonomy" id="2862869"/>
    <lineage>
        <taxon>Bacteria</taxon>
        <taxon>Pseudomonadati</taxon>
        <taxon>Verrucomicrobiota</taxon>
        <taxon>Opitutia</taxon>
        <taxon>Opitutales</taxon>
        <taxon>Opitutaceae</taxon>
        <taxon>Horticoccus</taxon>
    </lineage>
</organism>
<dbReference type="PANTHER" id="PTHR47406:SF2">
    <property type="entry name" value="ALPHA GLUCURONIDASE N-TERMINAL DOMAIN-CONTAINING PROTEIN"/>
    <property type="match status" value="1"/>
</dbReference>
<accession>A0A8F9TUK0</accession>
<keyword evidence="1" id="KW-0378">Hydrolase</keyword>
<dbReference type="Pfam" id="PF16126">
    <property type="entry name" value="DUF4838"/>
    <property type="match status" value="1"/>
</dbReference>
<dbReference type="PANTHER" id="PTHR47406">
    <property type="entry name" value="COAGULATION FACTOR 5/8 TYPE, C-TERMINAL"/>
    <property type="match status" value="1"/>
</dbReference>
<evidence type="ECO:0000313" key="2">
    <source>
        <dbReference type="EMBL" id="QYM78553.1"/>
    </source>
</evidence>
<name>A0A8F9TUK0_9BACT</name>
<dbReference type="GO" id="GO:0005975">
    <property type="term" value="P:carbohydrate metabolic process"/>
    <property type="evidence" value="ECO:0007669"/>
    <property type="project" value="UniProtKB-ARBA"/>
</dbReference>
<dbReference type="KEGG" id="ole:K0B96_14805"/>
<dbReference type="Proteomes" id="UP000825051">
    <property type="component" value="Chromosome"/>
</dbReference>
<dbReference type="SUPFAM" id="SSF55545">
    <property type="entry name" value="beta-N-acetylhexosaminidase-like domain"/>
    <property type="match status" value="1"/>
</dbReference>
<gene>
    <name evidence="2" type="ORF">K0B96_14805</name>
</gene>
<dbReference type="Gene3D" id="3.30.379.10">
    <property type="entry name" value="Chitobiase/beta-hexosaminidase domain 2-like"/>
    <property type="match status" value="1"/>
</dbReference>
<protein>
    <submittedName>
        <fullName evidence="2">DUF4838 domain-containing protein</fullName>
    </submittedName>
</protein>
<proteinExistence type="predicted"/>
<evidence type="ECO:0000313" key="3">
    <source>
        <dbReference type="Proteomes" id="UP000825051"/>
    </source>
</evidence>
<dbReference type="AlphaFoldDB" id="A0A8F9TUK0"/>
<dbReference type="InterPro" id="IPR032287">
    <property type="entry name" value="DUF4838"/>
</dbReference>